<evidence type="ECO:0000313" key="2">
    <source>
        <dbReference type="Proteomes" id="UP000091857"/>
    </source>
</evidence>
<name>A0ACB7GP13_MANES</name>
<keyword evidence="2" id="KW-1185">Reference proteome</keyword>
<reference evidence="2" key="1">
    <citation type="journal article" date="2016" name="Nat. Biotechnol.">
        <title>Sequencing wild and cultivated cassava and related species reveals extensive interspecific hybridization and genetic diversity.</title>
        <authorList>
            <person name="Bredeson J.V."/>
            <person name="Lyons J.B."/>
            <person name="Prochnik S.E."/>
            <person name="Wu G.A."/>
            <person name="Ha C.M."/>
            <person name="Edsinger-Gonzales E."/>
            <person name="Grimwood J."/>
            <person name="Schmutz J."/>
            <person name="Rabbi I.Y."/>
            <person name="Egesi C."/>
            <person name="Nauluvula P."/>
            <person name="Lebot V."/>
            <person name="Ndunguru J."/>
            <person name="Mkamilo G."/>
            <person name="Bart R.S."/>
            <person name="Setter T.L."/>
            <person name="Gleadow R.M."/>
            <person name="Kulakow P."/>
            <person name="Ferguson M.E."/>
            <person name="Rounsley S."/>
            <person name="Rokhsar D.S."/>
        </authorList>
    </citation>
    <scope>NUCLEOTIDE SEQUENCE [LARGE SCALE GENOMIC DNA]</scope>
    <source>
        <strain evidence="2">cv. AM560-2</strain>
    </source>
</reference>
<gene>
    <name evidence="1" type="ORF">MANES_12G023501v8</name>
</gene>
<organism evidence="1 2">
    <name type="scientific">Manihot esculenta</name>
    <name type="common">Cassava</name>
    <name type="synonym">Jatropha manihot</name>
    <dbReference type="NCBI Taxonomy" id="3983"/>
    <lineage>
        <taxon>Eukaryota</taxon>
        <taxon>Viridiplantae</taxon>
        <taxon>Streptophyta</taxon>
        <taxon>Embryophyta</taxon>
        <taxon>Tracheophyta</taxon>
        <taxon>Spermatophyta</taxon>
        <taxon>Magnoliopsida</taxon>
        <taxon>eudicotyledons</taxon>
        <taxon>Gunneridae</taxon>
        <taxon>Pentapetalae</taxon>
        <taxon>rosids</taxon>
        <taxon>fabids</taxon>
        <taxon>Malpighiales</taxon>
        <taxon>Euphorbiaceae</taxon>
        <taxon>Crotonoideae</taxon>
        <taxon>Manihoteae</taxon>
        <taxon>Manihot</taxon>
    </lineage>
</organism>
<proteinExistence type="predicted"/>
<sequence length="65" mass="7222">MFSLFSVGIWYGMMSGSVVQALVLSFIIYRTNWNKEASVAEDRIKKWGGGQISSKENNIGTVTFA</sequence>
<comment type="caution">
    <text evidence="1">The sequence shown here is derived from an EMBL/GenBank/DDBJ whole genome shotgun (WGS) entry which is preliminary data.</text>
</comment>
<accession>A0ACB7GP13</accession>
<dbReference type="EMBL" id="CM004398">
    <property type="protein sequence ID" value="KAG8641701.1"/>
    <property type="molecule type" value="Genomic_DNA"/>
</dbReference>
<evidence type="ECO:0000313" key="1">
    <source>
        <dbReference type="EMBL" id="KAG8641701.1"/>
    </source>
</evidence>
<protein>
    <submittedName>
        <fullName evidence="1">Uncharacterized protein</fullName>
    </submittedName>
</protein>
<dbReference type="Proteomes" id="UP000091857">
    <property type="component" value="Chromosome 12"/>
</dbReference>